<evidence type="ECO:0000313" key="3">
    <source>
        <dbReference type="Proteomes" id="UP000194450"/>
    </source>
</evidence>
<feature type="transmembrane region" description="Helical" evidence="1">
    <location>
        <begin position="45"/>
        <end position="65"/>
    </location>
</feature>
<protein>
    <recommendedName>
        <fullName evidence="4">Phospholipase_D-nuclease N-terminal</fullName>
    </recommendedName>
</protein>
<keyword evidence="1" id="KW-0812">Transmembrane</keyword>
<reference evidence="3" key="1">
    <citation type="submission" date="2017-04" db="EMBL/GenBank/DDBJ databases">
        <authorList>
            <person name="Varghese N."/>
            <person name="Submissions S."/>
        </authorList>
    </citation>
    <scope>NUCLEOTIDE SEQUENCE [LARGE SCALE GENOMIC DNA]</scope>
</reference>
<sequence length="71" mass="8213">MNVIELARNGDISVHWLWVIFSLFLISPLALLVAKKKNRISVSMILLCILPMINIYTLFFLLFFGKRSESN</sequence>
<evidence type="ECO:0000313" key="2">
    <source>
        <dbReference type="EMBL" id="SMQ65948.1"/>
    </source>
</evidence>
<accession>A0A1Y6ET75</accession>
<keyword evidence="3" id="KW-1185">Reference proteome</keyword>
<keyword evidence="1" id="KW-0472">Membrane</keyword>
<name>A0A1Y6ET75_9GAMM</name>
<organism evidence="2 3">
    <name type="scientific">Pseudidiomarina planktonica</name>
    <dbReference type="NCBI Taxonomy" id="1323738"/>
    <lineage>
        <taxon>Bacteria</taxon>
        <taxon>Pseudomonadati</taxon>
        <taxon>Pseudomonadota</taxon>
        <taxon>Gammaproteobacteria</taxon>
        <taxon>Alteromonadales</taxon>
        <taxon>Idiomarinaceae</taxon>
        <taxon>Pseudidiomarina</taxon>
    </lineage>
</organism>
<dbReference type="AlphaFoldDB" id="A0A1Y6ET75"/>
<dbReference type="Proteomes" id="UP000194450">
    <property type="component" value="Unassembled WGS sequence"/>
</dbReference>
<proteinExistence type="predicted"/>
<evidence type="ECO:0000256" key="1">
    <source>
        <dbReference type="SAM" id="Phobius"/>
    </source>
</evidence>
<evidence type="ECO:0008006" key="4">
    <source>
        <dbReference type="Google" id="ProtNLM"/>
    </source>
</evidence>
<dbReference type="EMBL" id="FXWH01000001">
    <property type="protein sequence ID" value="SMQ65948.1"/>
    <property type="molecule type" value="Genomic_DNA"/>
</dbReference>
<feature type="transmembrane region" description="Helical" evidence="1">
    <location>
        <begin position="12"/>
        <end position="33"/>
    </location>
</feature>
<keyword evidence="1" id="KW-1133">Transmembrane helix</keyword>
<gene>
    <name evidence="2" type="ORF">SAMN06297229_1401</name>
</gene>